<evidence type="ECO:0000259" key="1">
    <source>
        <dbReference type="Pfam" id="PF10543"/>
    </source>
</evidence>
<dbReference type="Proteomes" id="UP000809910">
    <property type="component" value="Unassembled WGS sequence"/>
</dbReference>
<gene>
    <name evidence="2" type="ORF">I5282_10430</name>
</gene>
<keyword evidence="3" id="KW-1185">Reference proteome</keyword>
<name>A0ABS1WCD3_9GAMM</name>
<evidence type="ECO:0000313" key="2">
    <source>
        <dbReference type="EMBL" id="MBL7526984.1"/>
    </source>
</evidence>
<proteinExistence type="predicted"/>
<protein>
    <submittedName>
        <fullName evidence="2">ORF6N domain-containing protein</fullName>
    </submittedName>
</protein>
<dbReference type="Pfam" id="PF10543">
    <property type="entry name" value="ORF6N"/>
    <property type="match status" value="1"/>
</dbReference>
<sequence>MQITKITIREKIYTVRNLQVMLDSELAEIYGIETRTFNQAVKRNEARFPSSFRFQLTTDEYESLRSQIVTLNKLSQGQHRKYMPYVFTEQGVAMLSAVLKSKTAIEVSIQIIDSFVEMRKFFATHNDLVMKIQQVEQKQILHEAKTQEKFEAIFSALEEKPIVPNQGVFYDGQIFDAYVFISKLIRTAKKSIILLDNYVDETVLEHLSKSAPQVKVYILTKAISKHLKLDIEKYNAQYKKIEVFQFDLSHDRFLIIDESEIYHIGASLKDLAKKWFAFSKLEHSSFGLMERINAIIQSK</sequence>
<dbReference type="EMBL" id="JADWVN010000018">
    <property type="protein sequence ID" value="MBL7526984.1"/>
    <property type="molecule type" value="Genomic_DNA"/>
</dbReference>
<dbReference type="InterPro" id="IPR018873">
    <property type="entry name" value="KilA-N_DNA-bd_domain"/>
</dbReference>
<evidence type="ECO:0000313" key="3">
    <source>
        <dbReference type="Proteomes" id="UP000809910"/>
    </source>
</evidence>
<comment type="caution">
    <text evidence="2">The sequence shown here is derived from an EMBL/GenBank/DDBJ whole genome shotgun (WGS) entry which is preliminary data.</text>
</comment>
<accession>A0ABS1WCD3</accession>
<feature type="domain" description="KilA-N DNA-binding" evidence="1">
    <location>
        <begin position="10"/>
        <end position="98"/>
    </location>
</feature>
<organism evidence="2 3">
    <name type="scientific">Legionella bononiensis</name>
    <dbReference type="NCBI Taxonomy" id="2793102"/>
    <lineage>
        <taxon>Bacteria</taxon>
        <taxon>Pseudomonadati</taxon>
        <taxon>Pseudomonadota</taxon>
        <taxon>Gammaproteobacteria</taxon>
        <taxon>Legionellales</taxon>
        <taxon>Legionellaceae</taxon>
        <taxon>Legionella</taxon>
    </lineage>
</organism>
<dbReference type="RefSeq" id="WP_203107575.1">
    <property type="nucleotide sequence ID" value="NZ_JADOBG010000002.1"/>
</dbReference>
<reference evidence="2 3" key="1">
    <citation type="submission" date="2020-12" db="EMBL/GenBank/DDBJ databases">
        <title>WGS of Legionella: environmental sample.</title>
        <authorList>
            <person name="Cristino S."/>
            <person name="Girolamini L."/>
            <person name="Salaris S."/>
            <person name="Pascale M.R."/>
            <person name="Mazzotta M."/>
            <person name="Orsini M."/>
            <person name="Grottola A."/>
        </authorList>
    </citation>
    <scope>NUCLEOTIDE SEQUENCE [LARGE SCALE GENOMIC DNA]</scope>
    <source>
        <strain evidence="2 3">30cs62</strain>
    </source>
</reference>